<proteinExistence type="inferred from homology"/>
<evidence type="ECO:0000256" key="4">
    <source>
        <dbReference type="ARBA" id="ARBA00022825"/>
    </source>
</evidence>
<dbReference type="Pfam" id="PF00082">
    <property type="entry name" value="Peptidase_S8"/>
    <property type="match status" value="1"/>
</dbReference>
<evidence type="ECO:0000256" key="9">
    <source>
        <dbReference type="SAM" id="SignalP"/>
    </source>
</evidence>
<keyword evidence="3 6" id="KW-0378">Hydrolase</keyword>
<dbReference type="PRINTS" id="PR00723">
    <property type="entry name" value="SUBTILISIN"/>
</dbReference>
<dbReference type="InterPro" id="IPR036852">
    <property type="entry name" value="Peptidase_S8/S53_dom_sf"/>
</dbReference>
<evidence type="ECO:0000256" key="3">
    <source>
        <dbReference type="ARBA" id="ARBA00022801"/>
    </source>
</evidence>
<dbReference type="AlphaFoldDB" id="A0A1C6V8P5"/>
<evidence type="ECO:0000313" key="12">
    <source>
        <dbReference type="Proteomes" id="UP000198937"/>
    </source>
</evidence>
<dbReference type="InterPro" id="IPR000209">
    <property type="entry name" value="Peptidase_S8/S53_dom"/>
</dbReference>
<dbReference type="PANTHER" id="PTHR43806">
    <property type="entry name" value="PEPTIDASE S8"/>
    <property type="match status" value="1"/>
</dbReference>
<dbReference type="InterPro" id="IPR017297">
    <property type="entry name" value="Peptidase_S8A_DPH-A"/>
</dbReference>
<feature type="active site" description="Charge relay system" evidence="5 6">
    <location>
        <position position="237"/>
    </location>
</feature>
<accession>A0A1C6V8P5</accession>
<dbReference type="EMBL" id="FMIA01000002">
    <property type="protein sequence ID" value="SCL62732.1"/>
    <property type="molecule type" value="Genomic_DNA"/>
</dbReference>
<evidence type="ECO:0000256" key="6">
    <source>
        <dbReference type="PROSITE-ProRule" id="PRU01240"/>
    </source>
</evidence>
<keyword evidence="4 6" id="KW-0720">Serine protease</keyword>
<dbReference type="InterPro" id="IPR023828">
    <property type="entry name" value="Peptidase_S8_Ser-AS"/>
</dbReference>
<evidence type="ECO:0000256" key="1">
    <source>
        <dbReference type="ARBA" id="ARBA00011073"/>
    </source>
</evidence>
<dbReference type="InterPro" id="IPR015500">
    <property type="entry name" value="Peptidase_S8_subtilisin-rel"/>
</dbReference>
<keyword evidence="2 6" id="KW-0645">Protease</keyword>
<evidence type="ECO:0000256" key="8">
    <source>
        <dbReference type="SAM" id="MobiDB-lite"/>
    </source>
</evidence>
<keyword evidence="12" id="KW-1185">Reference proteome</keyword>
<dbReference type="Proteomes" id="UP000198937">
    <property type="component" value="Unassembled WGS sequence"/>
</dbReference>
<evidence type="ECO:0000256" key="5">
    <source>
        <dbReference type="PIRSR" id="PIRSR615500-1"/>
    </source>
</evidence>
<evidence type="ECO:0000259" key="10">
    <source>
        <dbReference type="Pfam" id="PF00082"/>
    </source>
</evidence>
<dbReference type="GO" id="GO:0004252">
    <property type="term" value="F:serine-type endopeptidase activity"/>
    <property type="evidence" value="ECO:0007669"/>
    <property type="project" value="UniProtKB-UniRule"/>
</dbReference>
<evidence type="ECO:0000256" key="7">
    <source>
        <dbReference type="RuleBase" id="RU003355"/>
    </source>
</evidence>
<dbReference type="PROSITE" id="PS51892">
    <property type="entry name" value="SUBTILASE"/>
    <property type="match status" value="1"/>
</dbReference>
<dbReference type="Gene3D" id="3.40.50.200">
    <property type="entry name" value="Peptidase S8/S53 domain"/>
    <property type="match status" value="1"/>
</dbReference>
<evidence type="ECO:0000256" key="2">
    <source>
        <dbReference type="ARBA" id="ARBA00022670"/>
    </source>
</evidence>
<dbReference type="SUPFAM" id="SSF52743">
    <property type="entry name" value="Subtilisin-like"/>
    <property type="match status" value="1"/>
</dbReference>
<dbReference type="PANTHER" id="PTHR43806:SF65">
    <property type="entry name" value="SERINE PROTEASE APRX"/>
    <property type="match status" value="1"/>
</dbReference>
<feature type="domain" description="Peptidase S8/S53" evidence="10">
    <location>
        <begin position="228"/>
        <end position="491"/>
    </location>
</feature>
<name>A0A1C6V8P5_9ACTN</name>
<sequence>MHGSRKSIALGLVLGLVFGVPAAASAAPAGQPEHPGPTRTVPSAPPGGARTATVTLITGDRVTLTAAGDVAVRRGEGRAGMRFLTRRDQGRVSVLPQDALPLIRAGKLDHRLFDVTGLVAAGYDDARRDDVPLLLGYAPGGPARRGAPALGGVRVTRDLPAIEGAAVTAPKARTAAVWSALTAGSSRARTDTAGGVDRIWLDGKRQLTLDHSVAQIGVPAAHQAGWTGRGVTVAVLDTGIDAAHPDLVGRVAESRNFSEVTETGDTVGHGTHVASTIAGSGAASGGKYRGVAPDATLLSGKVCESTFCTESAILAGMQWAAQEKQATVVNLSLGGWDGPEIDPLEEAVNTLTAETGTLFVIAAGNDGSDGSVGSPGSADAALTVGAVDRDDELAEFSSRGPRVGDDALKPDITAPGVDIVAARASGTTMGDVVAGQYVAASGTSMATPHVAGSVALLAQQHPDWQAGQLKATLTASAKPHPELTAYQQGAGRVDVAKAITQVVTSDPVSVSFGRTEWPHDDDEPINRTVTWHNAGSTALTLDLAAEVTGPDGEPAPAGAVTLSTTRVTVPAGGTAKADVTADTSVTGPDGYYTGRIVASSGTVRAVTALAVHREVESYPVTVRHLDSTGAPAAEPWTTLVGLDRPAYHDLYAEDGTATARLPKGRYGLVSYLLEIDGEELAGVSALVQPELTVDGPTELTIDARKAKPVRMSVPEPSAVPVMVDLGANWLGDDYGFGFGLGTDDFTGLRSANLGARVPAERFVATVAAQWTDPDVSSTPYLYAVTEAVPGRFPTGFTKDYRKRDLATAVHRFRGPDPGLDVERVTFGESAKYPVGSSAVVLPVAVPGERTEYHNTNGVQWSSVLSFGKPTEDGWLDAHSMLESAPTAYRAGRTYRDTWNVAPYGPSLAKPRWPGQGVSRIGDTILVDLSLYSDQAGHRGYSLTDTARVALYRDGKLVDETSDAGWAEFPVPAGGATYRLEVSTTRGFTDLSTRVDAAWTFVSTHVPGDEPVGLPAMAVRFQPPLRDDNSAAAGKPFLIPVEVERQPGAPAAKVKSLSVELSYDGGKHWRTARVYQVGKQWMVAAHHPAGKGYASLRATARDTAGNTVTQEIIQAYRLR</sequence>
<gene>
    <name evidence="11" type="ORF">GA0070617_5008</name>
</gene>
<evidence type="ECO:0000313" key="11">
    <source>
        <dbReference type="EMBL" id="SCL62732.1"/>
    </source>
</evidence>
<feature type="region of interest" description="Disordered" evidence="8">
    <location>
        <begin position="26"/>
        <end position="50"/>
    </location>
</feature>
<dbReference type="GO" id="GO:0006508">
    <property type="term" value="P:proteolysis"/>
    <property type="evidence" value="ECO:0007669"/>
    <property type="project" value="UniProtKB-KW"/>
</dbReference>
<dbReference type="InterPro" id="IPR023827">
    <property type="entry name" value="Peptidase_S8_Asp-AS"/>
</dbReference>
<reference evidence="11 12" key="1">
    <citation type="submission" date="2016-06" db="EMBL/GenBank/DDBJ databases">
        <authorList>
            <person name="Kjaerup R.B."/>
            <person name="Dalgaard T.S."/>
            <person name="Juul-Madsen H.R."/>
        </authorList>
    </citation>
    <scope>NUCLEOTIDE SEQUENCE [LARGE SCALE GENOMIC DNA]</scope>
    <source>
        <strain evidence="11 12">DSM 45577</strain>
    </source>
</reference>
<dbReference type="STRING" id="683228.GA0070617_5008"/>
<comment type="similarity">
    <text evidence="1 6 7">Belongs to the peptidase S8 family.</text>
</comment>
<dbReference type="PROSITE" id="PS00137">
    <property type="entry name" value="SUBTILASE_HIS"/>
    <property type="match status" value="1"/>
</dbReference>
<dbReference type="PROSITE" id="PS00138">
    <property type="entry name" value="SUBTILASE_SER"/>
    <property type="match status" value="1"/>
</dbReference>
<dbReference type="PROSITE" id="PS00136">
    <property type="entry name" value="SUBTILASE_ASP"/>
    <property type="match status" value="1"/>
</dbReference>
<keyword evidence="9" id="KW-0732">Signal</keyword>
<protein>
    <submittedName>
        <fullName evidence="11">Subtilase family protein</fullName>
    </submittedName>
</protein>
<organism evidence="11 12">
    <name type="scientific">Micromonospora yangpuensis</name>
    <dbReference type="NCBI Taxonomy" id="683228"/>
    <lineage>
        <taxon>Bacteria</taxon>
        <taxon>Bacillati</taxon>
        <taxon>Actinomycetota</taxon>
        <taxon>Actinomycetes</taxon>
        <taxon>Micromonosporales</taxon>
        <taxon>Micromonosporaceae</taxon>
        <taxon>Micromonospora</taxon>
    </lineage>
</organism>
<dbReference type="InterPro" id="IPR022398">
    <property type="entry name" value="Peptidase_S8_His-AS"/>
</dbReference>
<dbReference type="InterPro" id="IPR050131">
    <property type="entry name" value="Peptidase_S8_subtilisin-like"/>
</dbReference>
<dbReference type="PIRSF" id="PIRSF037854">
    <property type="entry name" value="Dihydropyridine_esterase"/>
    <property type="match status" value="1"/>
</dbReference>
<feature type="active site" description="Charge relay system" evidence="5 6">
    <location>
        <position position="269"/>
    </location>
</feature>
<feature type="active site" description="Charge relay system" evidence="5 6">
    <location>
        <position position="444"/>
    </location>
</feature>
<feature type="chain" id="PRO_5008748488" evidence="9">
    <location>
        <begin position="27"/>
        <end position="1118"/>
    </location>
</feature>
<feature type="signal peptide" evidence="9">
    <location>
        <begin position="1"/>
        <end position="26"/>
    </location>
</feature>